<accession>A0A2D3T1N7</accession>
<proteinExistence type="predicted"/>
<dbReference type="EMBL" id="CP017606">
    <property type="protein sequence ID" value="ATW29715.1"/>
    <property type="molecule type" value="Genomic_DNA"/>
</dbReference>
<organism evidence="3 4">
    <name type="scientific">Candidatus Williamhamiltonella defendens</name>
    <dbReference type="NCBI Taxonomy" id="138072"/>
    <lineage>
        <taxon>Bacteria</taxon>
        <taxon>Pseudomonadati</taxon>
        <taxon>Pseudomonadota</taxon>
        <taxon>Gammaproteobacteria</taxon>
        <taxon>Enterobacterales</taxon>
        <taxon>Enterobacteriaceae</taxon>
        <taxon>aphid secondary symbionts</taxon>
        <taxon>Candidatus Williamhamiltonella</taxon>
    </lineage>
</organism>
<feature type="transmembrane region" description="Helical" evidence="1">
    <location>
        <begin position="45"/>
        <end position="67"/>
    </location>
</feature>
<sequence length="71" mass="8355">MSFFIQFFVNKLIQLQITLLLNTFLFTDLSAIVEKTLRLSENAVLIMYMSIKIVAIFWTALSIAFCWKVRF</sequence>
<keyword evidence="1" id="KW-0472">Membrane</keyword>
<dbReference type="AlphaFoldDB" id="A0A2D3T1N7"/>
<dbReference type="Proteomes" id="UP000792865">
    <property type="component" value="Chromosome"/>
</dbReference>
<dbReference type="Proteomes" id="UP000230008">
    <property type="component" value="Chromosome"/>
</dbReference>
<gene>
    <name evidence="3" type="ORF">BJP41_04450</name>
    <name evidence="2" type="ORF">CJJ18_03285</name>
</gene>
<reference evidence="4" key="3">
    <citation type="submission" date="2017-11" db="EMBL/GenBank/DDBJ databases">
        <title>PacBio sequencing of new strain of the secondary endosymbiont Candidatus Hamiltonella defensa.</title>
        <authorList>
            <person name="Strand M.R."/>
            <person name="Oliver K."/>
        </authorList>
    </citation>
    <scope>NUCLEOTIDE SEQUENCE [LARGE SCALE GENOMIC DNA]</scope>
    <source>
        <strain evidence="4">A2C</strain>
    </source>
</reference>
<keyword evidence="1" id="KW-0812">Transmembrane</keyword>
<evidence type="ECO:0000256" key="1">
    <source>
        <dbReference type="SAM" id="Phobius"/>
    </source>
</evidence>
<feature type="transmembrane region" description="Helical" evidence="1">
    <location>
        <begin position="12"/>
        <end position="33"/>
    </location>
</feature>
<reference evidence="3" key="4">
    <citation type="journal article" date="2018" name="Genome Biol. Evol.">
        <title>Culture-Facilitated Comparative Genomics of the Facultative Symbiont Hamiltonella defensa.</title>
        <authorList>
            <person name="Chevignon G."/>
            <person name="Boyd B.M."/>
            <person name="Brandt J.W."/>
            <person name="Oliver K.M."/>
            <person name="Strand M.R."/>
        </authorList>
    </citation>
    <scope>NUCLEOTIDE SEQUENCE</scope>
    <source>
        <strain evidence="3">A2C</strain>
    </source>
</reference>
<reference evidence="4" key="1">
    <citation type="submission" date="2016-10" db="EMBL/GenBank/DDBJ databases">
        <authorList>
            <person name="Chevignon G."/>
        </authorList>
    </citation>
    <scope>NUCLEOTIDE SEQUENCE [LARGE SCALE GENOMIC DNA]</scope>
    <source>
        <strain evidence="4">A2C</strain>
    </source>
</reference>
<keyword evidence="1" id="KW-1133">Transmembrane helix</keyword>
<reference evidence="2" key="2">
    <citation type="submission" date="2017-08" db="EMBL/GenBank/DDBJ databases">
        <title>Genome sequence of Candidatus Hamiltonella defensa from Acyrthosiphon pisum strain MI47.</title>
        <authorList>
            <person name="Patel V.A."/>
            <person name="Chevignon G."/>
            <person name="Russell J.A."/>
            <person name="Oliver K.M."/>
        </authorList>
    </citation>
    <scope>NUCLEOTIDE SEQUENCE</scope>
    <source>
        <strain evidence="2">MI47</strain>
    </source>
</reference>
<evidence type="ECO:0000313" key="2">
    <source>
        <dbReference type="EMBL" id="ASV33262.1"/>
    </source>
</evidence>
<dbReference type="EMBL" id="CP022932">
    <property type="protein sequence ID" value="ASV33262.1"/>
    <property type="molecule type" value="Genomic_DNA"/>
</dbReference>
<evidence type="ECO:0000313" key="3">
    <source>
        <dbReference type="EMBL" id="ATW29715.1"/>
    </source>
</evidence>
<protein>
    <submittedName>
        <fullName evidence="3">Uncharacterized protein</fullName>
    </submittedName>
</protein>
<name>A0A2D3T1N7_9ENTR</name>
<evidence type="ECO:0000313" key="4">
    <source>
        <dbReference type="Proteomes" id="UP000230008"/>
    </source>
</evidence>